<dbReference type="InterPro" id="IPR029063">
    <property type="entry name" value="SAM-dependent_MTases_sf"/>
</dbReference>
<dbReference type="AlphaFoldDB" id="A0A3B1CF94"/>
<protein>
    <recommendedName>
        <fullName evidence="2">Methyltransferase type 11 domain-containing protein</fullName>
    </recommendedName>
</protein>
<reference evidence="1" key="1">
    <citation type="submission" date="2018-06" db="EMBL/GenBank/DDBJ databases">
        <authorList>
            <person name="Zhirakovskaya E."/>
        </authorList>
    </citation>
    <scope>NUCLEOTIDE SEQUENCE</scope>
</reference>
<accession>A0A3B1CF94</accession>
<evidence type="ECO:0000313" key="1">
    <source>
        <dbReference type="EMBL" id="VAX17425.1"/>
    </source>
</evidence>
<organism evidence="1">
    <name type="scientific">hydrothermal vent metagenome</name>
    <dbReference type="NCBI Taxonomy" id="652676"/>
    <lineage>
        <taxon>unclassified sequences</taxon>
        <taxon>metagenomes</taxon>
        <taxon>ecological metagenomes</taxon>
    </lineage>
</organism>
<evidence type="ECO:0008006" key="2">
    <source>
        <dbReference type="Google" id="ProtNLM"/>
    </source>
</evidence>
<sequence length="228" mass="25811">MPDLDRIVFYGRTLDEYRRFFALDPDSLKGAAVLDCPAGASSFTAEAFAMGIHAVAFDAMYGPNLKAMMDSGLEDIDHVVDAVAKEKQKYIWDYYHDLDGLKKQRAEALQKFSEDYPGGAMENRYFSGRLPVLPFEDEVFDLVLSGHFLFCYSDRLDYAFHKAAILEMLRVTSGEVRIYPLTTLTLEPCGFVNDIIADLDKNKITAEIAPVPFEFVKGANQMLRVYRK</sequence>
<gene>
    <name evidence="1" type="ORF">MNBD_NITROSPINAE01-733</name>
</gene>
<dbReference type="EMBL" id="UOGC01000051">
    <property type="protein sequence ID" value="VAX17425.1"/>
    <property type="molecule type" value="Genomic_DNA"/>
</dbReference>
<proteinExistence type="predicted"/>
<name>A0A3B1CF94_9ZZZZ</name>
<dbReference type="SUPFAM" id="SSF53335">
    <property type="entry name" value="S-adenosyl-L-methionine-dependent methyltransferases"/>
    <property type="match status" value="1"/>
</dbReference>